<dbReference type="KEGG" id="ant:Arnit_0595"/>
<dbReference type="eggNOG" id="COG2931">
    <property type="taxonomic scope" value="Bacteria"/>
</dbReference>
<dbReference type="PANTHER" id="PTHR39431:SF1">
    <property type="entry name" value="FRPA_C-RELATED PROTEIN"/>
    <property type="match status" value="1"/>
</dbReference>
<dbReference type="AlphaFoldDB" id="D5V227"/>
<dbReference type="RefSeq" id="WP_013134405.1">
    <property type="nucleotide sequence ID" value="NC_014166.1"/>
</dbReference>
<gene>
    <name evidence="1" type="ordered locus">Arnit_0595</name>
</gene>
<name>D5V227_ARCNC</name>
<dbReference type="STRING" id="572480.Arnit_0595"/>
<dbReference type="EMBL" id="CP001999">
    <property type="protein sequence ID" value="ADG92260.1"/>
    <property type="molecule type" value="Genomic_DNA"/>
</dbReference>
<accession>D5V227</accession>
<evidence type="ECO:0000313" key="2">
    <source>
        <dbReference type="Proteomes" id="UP000000939"/>
    </source>
</evidence>
<keyword evidence="2" id="KW-1185">Reference proteome</keyword>
<sequence>MIIESSKVEMSSETMSSYEMVSHSQVDFRTELLGLFDVNEKTQSLESDGYKEVDGTKEVEQTEAFVNPYEDITRMILELVLQAFLGGNKKVDLKSLNDLKCKDTDSTEEAKKMLMKRTVSIETTHEYYRSDSISFSSQATIKTKDKDINIDLDLSYSREFYEKHSETLKFEETHFLDPLVIQYDCASSAFDSISDKMCFNFDINSDKDEKELPLLKDGNGFLVLDKDENGTIDNGSELFGPSSNDGFGELSEYDSDGNNWIDENDPIFDKLQIWTKNESGEDKLIALGQTGIGAIYLNDAKAGMAYNKSVNESLAYLKSNSIFLREDGTAGIISSMDFRS</sequence>
<proteinExistence type="predicted"/>
<dbReference type="Proteomes" id="UP000000939">
    <property type="component" value="Chromosome"/>
</dbReference>
<reference evidence="1 2" key="1">
    <citation type="journal article" date="2010" name="Stand. Genomic Sci.">
        <title>Complete genome sequence of Arcobacter nitrofigilis type strain (CI).</title>
        <authorList>
            <person name="Pati A."/>
            <person name="Gronow S."/>
            <person name="Lapidus A."/>
            <person name="Copeland A."/>
            <person name="Glavina Del Rio T."/>
            <person name="Nolan M."/>
            <person name="Lucas S."/>
            <person name="Tice H."/>
            <person name="Cheng J.F."/>
            <person name="Han C."/>
            <person name="Chertkov O."/>
            <person name="Bruce D."/>
            <person name="Tapia R."/>
            <person name="Goodwin L."/>
            <person name="Pitluck S."/>
            <person name="Liolios K."/>
            <person name="Ivanova N."/>
            <person name="Mavromatis K."/>
            <person name="Chen A."/>
            <person name="Palaniappan K."/>
            <person name="Land M."/>
            <person name="Hauser L."/>
            <person name="Chang Y.J."/>
            <person name="Jeffries C.D."/>
            <person name="Detter J.C."/>
            <person name="Rohde M."/>
            <person name="Goker M."/>
            <person name="Bristow J."/>
            <person name="Eisen J.A."/>
            <person name="Markowitz V."/>
            <person name="Hugenholtz P."/>
            <person name="Klenk H.P."/>
            <person name="Kyrpides N.C."/>
        </authorList>
    </citation>
    <scope>NUCLEOTIDE SEQUENCE [LARGE SCALE GENOMIC DNA]</scope>
    <source>
        <strain evidence="2">ATCC 33309 / DSM 7299 / CCUG 15893 / LMG 7604 / NCTC 12251 / CI</strain>
    </source>
</reference>
<dbReference type="HOGENOM" id="CLU_047227_1_0_7"/>
<protein>
    <submittedName>
        <fullName evidence="1">Uncharacterized protein</fullName>
    </submittedName>
</protein>
<evidence type="ECO:0000313" key="1">
    <source>
        <dbReference type="EMBL" id="ADG92260.1"/>
    </source>
</evidence>
<dbReference type="PANTHER" id="PTHR39431">
    <property type="entry name" value="FRPA/C-RELATED PROTEIN"/>
    <property type="match status" value="1"/>
</dbReference>
<dbReference type="OrthoDB" id="9773411at2"/>
<organism evidence="1 2">
    <name type="scientific">Arcobacter nitrofigilis (strain ATCC 33309 / DSM 7299 / CCUG 15893 / LMG 7604 / NCTC 12251 / CI)</name>
    <name type="common">Campylobacter nitrofigilis</name>
    <dbReference type="NCBI Taxonomy" id="572480"/>
    <lineage>
        <taxon>Bacteria</taxon>
        <taxon>Pseudomonadati</taxon>
        <taxon>Campylobacterota</taxon>
        <taxon>Epsilonproteobacteria</taxon>
        <taxon>Campylobacterales</taxon>
        <taxon>Arcobacteraceae</taxon>
        <taxon>Arcobacter</taxon>
    </lineage>
</organism>
<dbReference type="PROSITE" id="PS50890">
    <property type="entry name" value="PUA"/>
    <property type="match status" value="1"/>
</dbReference>